<protein>
    <recommendedName>
        <fullName evidence="14">G-protein coupled receptors family 3 profile domain-containing protein</fullName>
    </recommendedName>
</protein>
<dbReference type="AlphaFoldDB" id="A0A670KCD8"/>
<feature type="transmembrane region" description="Helical" evidence="12">
    <location>
        <begin position="596"/>
        <end position="615"/>
    </location>
</feature>
<dbReference type="InterPro" id="IPR017979">
    <property type="entry name" value="GPCR_3_CS"/>
</dbReference>
<feature type="transmembrane region" description="Helical" evidence="12">
    <location>
        <begin position="756"/>
        <end position="778"/>
    </location>
</feature>
<feature type="transmembrane region" description="Helical" evidence="12">
    <location>
        <begin position="711"/>
        <end position="729"/>
    </location>
</feature>
<dbReference type="Ensembl" id="ENSPMRT00000036092.1">
    <property type="protein sequence ID" value="ENSPMRP00000034030.1"/>
    <property type="gene ID" value="ENSPMRG00000022076.1"/>
</dbReference>
<organism evidence="15 16">
    <name type="scientific">Podarcis muralis</name>
    <name type="common">Wall lizard</name>
    <name type="synonym">Lacerta muralis</name>
    <dbReference type="NCBI Taxonomy" id="64176"/>
    <lineage>
        <taxon>Eukaryota</taxon>
        <taxon>Metazoa</taxon>
        <taxon>Chordata</taxon>
        <taxon>Craniata</taxon>
        <taxon>Vertebrata</taxon>
        <taxon>Euteleostomi</taxon>
        <taxon>Lepidosauria</taxon>
        <taxon>Squamata</taxon>
        <taxon>Bifurcata</taxon>
        <taxon>Unidentata</taxon>
        <taxon>Episquamata</taxon>
        <taxon>Laterata</taxon>
        <taxon>Lacertibaenia</taxon>
        <taxon>Lacertidae</taxon>
        <taxon>Podarcis</taxon>
    </lineage>
</organism>
<dbReference type="InterPro" id="IPR038550">
    <property type="entry name" value="GPCR_3_9-Cys_sf"/>
</dbReference>
<evidence type="ECO:0000256" key="12">
    <source>
        <dbReference type="SAM" id="Phobius"/>
    </source>
</evidence>
<feature type="transmembrane region" description="Helical" evidence="12">
    <location>
        <begin position="816"/>
        <end position="838"/>
    </location>
</feature>
<dbReference type="InterPro" id="IPR000337">
    <property type="entry name" value="GPCR_3"/>
</dbReference>
<evidence type="ECO:0000256" key="6">
    <source>
        <dbReference type="ARBA" id="ARBA00022989"/>
    </source>
</evidence>
<dbReference type="InterPro" id="IPR017978">
    <property type="entry name" value="GPCR_3_C"/>
</dbReference>
<feature type="transmembrane region" description="Helical" evidence="12">
    <location>
        <begin position="666"/>
        <end position="690"/>
    </location>
</feature>
<evidence type="ECO:0000256" key="4">
    <source>
        <dbReference type="ARBA" id="ARBA00022692"/>
    </source>
</evidence>
<keyword evidence="7" id="KW-0297">G-protein coupled receptor</keyword>
<keyword evidence="16" id="KW-1185">Reference proteome</keyword>
<keyword evidence="9" id="KW-0675">Receptor</keyword>
<sequence length="893" mass="100103">MIRLLLLAWLLPQVSCLRKRTQTRSMKPFRLHENFHREGDLIVGGNLPLFRAVVKDPSFKEYSREQDHPELVPKNYQYILALQFAIKEINEDRTLLPNVTLGSRIYTECNFASKTTEATLSLLSTRRQMVPNYKCDSRDQLLSVIGSLDATTSRQMASILGSFKIPQVRRATYETVPSSFCRIDPNQVLQYRGLVQLLLYFHWNWIGLLAPEESSGENFIQTLTPLLTQNNICVAFARRVIPETVAFLQHGKIWMKHISDLFKSDVQVVIVFLDSNTLRNLLGPMYVMKKLNKISARKVWVLTAQWDFVTEGSQKQWKGLKSFHGALSFQIHSKEVPGFAQFLSELGPHQPQADAFLCRWWRVVFDCEFLGSGLIPSRSKRKCTGEEKLEDLPAFVFSVTMTGHSYSIYNAVHSVAHALHDTMRSPGTNRAVMGGVNRLPKLQPWQILAALRKTRFNNSAGDEVSFSEHGRRPAGFDILNWAFFPNDSCAVVEVGGLDPQAPPGEDFSINPDTIVWDSQKIPFARCVKRCPPGQSRRVPEEKPVCCYECISCPEGTFSNQTDATQCTSCPEDQCPNKDGDQCLLKTINFLPYQETGGLLLASLALFLSLITLLMLATFIKQRDTPIIKANNRSLTYVLLVSLLLCFLCSFLFIGRPRRVTCLLRQTTFGIVFSVAISSILAKTITVVLAFMAAKPGNMARKLLVRQPANSIVLICPLIQTAICVVWLATSPPFPNLDFHSIAGEIVVECNEGSTTMFYNVLSFLGFLALASFTVAFLARKLPDSFNEAKFITFSMLVFCSVWVSFVPTYLSTKGKIMVAVEVFSILASGAGLLACIFLPKCYIILLKPNLNTTSYPLCNLKGGMSGFPSYQYKLSRQILQLAMTAGLVTFQKV</sequence>
<evidence type="ECO:0000256" key="8">
    <source>
        <dbReference type="ARBA" id="ARBA00023136"/>
    </source>
</evidence>
<dbReference type="SUPFAM" id="SSF53822">
    <property type="entry name" value="Periplasmic binding protein-like I"/>
    <property type="match status" value="1"/>
</dbReference>
<dbReference type="InterPro" id="IPR000068">
    <property type="entry name" value="GPCR_3_Ca_sens_rcpt-rel"/>
</dbReference>
<dbReference type="PRINTS" id="PR01535">
    <property type="entry name" value="VOMERONASL2R"/>
</dbReference>
<evidence type="ECO:0000256" key="1">
    <source>
        <dbReference type="ARBA" id="ARBA00004651"/>
    </source>
</evidence>
<keyword evidence="3" id="KW-1003">Cell membrane</keyword>
<comment type="subcellular location">
    <subcellularLocation>
        <location evidence="1">Cell membrane</location>
        <topology evidence="1">Multi-pass membrane protein</topology>
    </subcellularLocation>
</comment>
<dbReference type="Pfam" id="PF07562">
    <property type="entry name" value="NCD3G"/>
    <property type="match status" value="1"/>
</dbReference>
<accession>A0A670KCD8</accession>
<dbReference type="InterPro" id="IPR001828">
    <property type="entry name" value="ANF_lig-bd_rcpt"/>
</dbReference>
<name>A0A670KCD8_PODMU</name>
<dbReference type="Gene3D" id="3.40.50.2300">
    <property type="match status" value="2"/>
</dbReference>
<dbReference type="GeneTree" id="ENSGT00950000182788"/>
<dbReference type="GO" id="GO:0004930">
    <property type="term" value="F:G protein-coupled receptor activity"/>
    <property type="evidence" value="ECO:0007669"/>
    <property type="project" value="UniProtKB-KW"/>
</dbReference>
<evidence type="ECO:0000256" key="5">
    <source>
        <dbReference type="ARBA" id="ARBA00022729"/>
    </source>
</evidence>
<feature type="chain" id="PRO_5025673629" description="G-protein coupled receptors family 3 profile domain-containing protein" evidence="13">
    <location>
        <begin position="17"/>
        <end position="893"/>
    </location>
</feature>
<dbReference type="CDD" id="cd15283">
    <property type="entry name" value="7tmC_V2R_pheromone"/>
    <property type="match status" value="1"/>
</dbReference>
<reference evidence="15" key="2">
    <citation type="submission" date="2025-08" db="UniProtKB">
        <authorList>
            <consortium name="Ensembl"/>
        </authorList>
    </citation>
    <scope>IDENTIFICATION</scope>
</reference>
<keyword evidence="8 12" id="KW-0472">Membrane</keyword>
<dbReference type="InterPro" id="IPR028082">
    <property type="entry name" value="Peripla_BP_I"/>
</dbReference>
<evidence type="ECO:0000256" key="7">
    <source>
        <dbReference type="ARBA" id="ARBA00023040"/>
    </source>
</evidence>
<evidence type="ECO:0000256" key="13">
    <source>
        <dbReference type="SAM" id="SignalP"/>
    </source>
</evidence>
<evidence type="ECO:0000256" key="9">
    <source>
        <dbReference type="ARBA" id="ARBA00023170"/>
    </source>
</evidence>
<feature type="transmembrane region" description="Helical" evidence="12">
    <location>
        <begin position="790"/>
        <end position="810"/>
    </location>
</feature>
<dbReference type="Pfam" id="PF01094">
    <property type="entry name" value="ANF_receptor"/>
    <property type="match status" value="1"/>
</dbReference>
<feature type="domain" description="G-protein coupled receptors family 3 profile" evidence="14">
    <location>
        <begin position="596"/>
        <end position="852"/>
    </location>
</feature>
<dbReference type="Gene3D" id="2.10.50.30">
    <property type="entry name" value="GPCR, family 3, nine cysteines domain"/>
    <property type="match status" value="1"/>
</dbReference>
<dbReference type="PROSITE" id="PS50259">
    <property type="entry name" value="G_PROTEIN_RECEP_F3_4"/>
    <property type="match status" value="1"/>
</dbReference>
<dbReference type="Proteomes" id="UP000472272">
    <property type="component" value="Chromosome 18"/>
</dbReference>
<dbReference type="PRINTS" id="PR00248">
    <property type="entry name" value="GPCRMGR"/>
</dbReference>
<dbReference type="PANTHER" id="PTHR24061">
    <property type="entry name" value="CALCIUM-SENSING RECEPTOR-RELATED"/>
    <property type="match status" value="1"/>
</dbReference>
<proteinExistence type="inferred from homology"/>
<feature type="signal peptide" evidence="13">
    <location>
        <begin position="1"/>
        <end position="16"/>
    </location>
</feature>
<evidence type="ECO:0000256" key="10">
    <source>
        <dbReference type="ARBA" id="ARBA00023180"/>
    </source>
</evidence>
<comment type="similarity">
    <text evidence="2">Belongs to the G-protein coupled receptor 3 family.</text>
</comment>
<dbReference type="OMA" id="NHRENIM"/>
<dbReference type="InterPro" id="IPR011500">
    <property type="entry name" value="GPCR_3_9-Cys_dom"/>
</dbReference>
<dbReference type="PANTHER" id="PTHR24061:SF599">
    <property type="entry name" value="G-PROTEIN COUPLED RECEPTORS FAMILY 3 PROFILE DOMAIN-CONTAINING PROTEIN"/>
    <property type="match status" value="1"/>
</dbReference>
<evidence type="ECO:0000313" key="16">
    <source>
        <dbReference type="Proteomes" id="UP000472272"/>
    </source>
</evidence>
<dbReference type="PROSITE" id="PS00981">
    <property type="entry name" value="G_PROTEIN_RECEP_F3_3"/>
    <property type="match status" value="1"/>
</dbReference>
<keyword evidence="11" id="KW-0807">Transducer</keyword>
<evidence type="ECO:0000259" key="14">
    <source>
        <dbReference type="PROSITE" id="PS50259"/>
    </source>
</evidence>
<keyword evidence="5 13" id="KW-0732">Signal</keyword>
<dbReference type="GO" id="GO:0005886">
    <property type="term" value="C:plasma membrane"/>
    <property type="evidence" value="ECO:0007669"/>
    <property type="project" value="UniProtKB-SubCell"/>
</dbReference>
<keyword evidence="10" id="KW-0325">Glycoprotein</keyword>
<evidence type="ECO:0000313" key="15">
    <source>
        <dbReference type="Ensembl" id="ENSPMRP00000034030.1"/>
    </source>
</evidence>
<reference evidence="15" key="3">
    <citation type="submission" date="2025-09" db="UniProtKB">
        <authorList>
            <consortium name="Ensembl"/>
        </authorList>
    </citation>
    <scope>IDENTIFICATION</scope>
</reference>
<evidence type="ECO:0000256" key="2">
    <source>
        <dbReference type="ARBA" id="ARBA00007242"/>
    </source>
</evidence>
<feature type="transmembrane region" description="Helical" evidence="12">
    <location>
        <begin position="636"/>
        <end position="654"/>
    </location>
</feature>
<reference evidence="15 16" key="1">
    <citation type="journal article" date="2019" name="Proc. Natl. Acad. Sci. U.S.A.">
        <title>Regulatory changes in pterin and carotenoid genes underlie balanced color polymorphisms in the wall lizard.</title>
        <authorList>
            <person name="Andrade P."/>
            <person name="Pinho C."/>
            <person name="Perez I de Lanuza G."/>
            <person name="Afonso S."/>
            <person name="Brejcha J."/>
            <person name="Rubin C.J."/>
            <person name="Wallerman O."/>
            <person name="Pereira P."/>
            <person name="Sabatino S.J."/>
            <person name="Bellati A."/>
            <person name="Pellitteri-Rosa D."/>
            <person name="Bosakova Z."/>
            <person name="Bunikis I."/>
            <person name="Carretero M.A."/>
            <person name="Feiner N."/>
            <person name="Marsik P."/>
            <person name="Pauperio F."/>
            <person name="Salvi D."/>
            <person name="Soler L."/>
            <person name="While G.M."/>
            <person name="Uller T."/>
            <person name="Font E."/>
            <person name="Andersson L."/>
            <person name="Carneiro M."/>
        </authorList>
    </citation>
    <scope>NUCLEOTIDE SEQUENCE</scope>
</reference>
<dbReference type="FunFam" id="2.10.50.30:FF:000002">
    <property type="entry name" value="Vomeronasal 2 receptor, h1"/>
    <property type="match status" value="1"/>
</dbReference>
<evidence type="ECO:0000256" key="11">
    <source>
        <dbReference type="ARBA" id="ARBA00023224"/>
    </source>
</evidence>
<keyword evidence="4 12" id="KW-0812">Transmembrane</keyword>
<dbReference type="InterPro" id="IPR004073">
    <property type="entry name" value="GPCR_3_vmron_rcpt_2"/>
</dbReference>
<dbReference type="FunFam" id="3.40.50.2300:FF:000024">
    <property type="entry name" value="Vomeronasal 2, receptor 73"/>
    <property type="match status" value="1"/>
</dbReference>
<dbReference type="Pfam" id="PF00003">
    <property type="entry name" value="7tm_3"/>
    <property type="match status" value="1"/>
</dbReference>
<keyword evidence="6 12" id="KW-1133">Transmembrane helix</keyword>
<evidence type="ECO:0000256" key="3">
    <source>
        <dbReference type="ARBA" id="ARBA00022475"/>
    </source>
</evidence>